<dbReference type="PANTHER" id="PTHR31900:SF28">
    <property type="entry name" value="FBD DOMAIN-CONTAINING PROTEIN"/>
    <property type="match status" value="1"/>
</dbReference>
<dbReference type="InterPro" id="IPR050232">
    <property type="entry name" value="FBL13/AtMIF1-like"/>
</dbReference>
<dbReference type="SUPFAM" id="SSF81383">
    <property type="entry name" value="F-box domain"/>
    <property type="match status" value="1"/>
</dbReference>
<gene>
    <name evidence="2" type="ORF">MERR_LOCUS9222</name>
</gene>
<protein>
    <recommendedName>
        <fullName evidence="1">FBD domain-containing protein</fullName>
    </recommendedName>
</protein>
<dbReference type="InterPro" id="IPR006566">
    <property type="entry name" value="FBD"/>
</dbReference>
<keyword evidence="3" id="KW-1185">Reference proteome</keyword>
<evidence type="ECO:0000313" key="2">
    <source>
        <dbReference type="EMBL" id="CAA7021987.1"/>
    </source>
</evidence>
<dbReference type="Pfam" id="PF24758">
    <property type="entry name" value="LRR_At5g56370"/>
    <property type="match status" value="1"/>
</dbReference>
<dbReference type="InterPro" id="IPR032675">
    <property type="entry name" value="LRR_dom_sf"/>
</dbReference>
<reference evidence="2" key="1">
    <citation type="submission" date="2020-01" db="EMBL/GenBank/DDBJ databases">
        <authorList>
            <person name="Mishra B."/>
        </authorList>
    </citation>
    <scope>NUCLEOTIDE SEQUENCE [LARGE SCALE GENOMIC DNA]</scope>
</reference>
<dbReference type="Pfam" id="PF08387">
    <property type="entry name" value="FBD"/>
    <property type="match status" value="1"/>
</dbReference>
<dbReference type="InterPro" id="IPR053781">
    <property type="entry name" value="F-box_AtFBL13-like"/>
</dbReference>
<dbReference type="PANTHER" id="PTHR31900">
    <property type="entry name" value="F-BOX/RNI SUPERFAMILY PROTEIN-RELATED"/>
    <property type="match status" value="1"/>
</dbReference>
<dbReference type="AlphaFoldDB" id="A0A6D2I2T0"/>
<dbReference type="Pfam" id="PF00646">
    <property type="entry name" value="F-box"/>
    <property type="match status" value="1"/>
</dbReference>
<dbReference type="InterPro" id="IPR055411">
    <property type="entry name" value="LRR_FXL15/At3g58940/PEG3-like"/>
</dbReference>
<evidence type="ECO:0000313" key="3">
    <source>
        <dbReference type="Proteomes" id="UP000467841"/>
    </source>
</evidence>
<dbReference type="CDD" id="cd22160">
    <property type="entry name" value="F-box_AtFBL13-like"/>
    <property type="match status" value="1"/>
</dbReference>
<feature type="domain" description="FBD" evidence="1">
    <location>
        <begin position="295"/>
        <end position="365"/>
    </location>
</feature>
<comment type="caution">
    <text evidence="2">The sequence shown here is derived from an EMBL/GenBank/DDBJ whole genome shotgun (WGS) entry which is preliminary data.</text>
</comment>
<name>A0A6D2I2T0_9BRAS</name>
<dbReference type="Proteomes" id="UP000467841">
    <property type="component" value="Unassembled WGS sequence"/>
</dbReference>
<dbReference type="EMBL" id="CACVBM020000666">
    <property type="protein sequence ID" value="CAA7021987.1"/>
    <property type="molecule type" value="Genomic_DNA"/>
</dbReference>
<dbReference type="SMART" id="SM00579">
    <property type="entry name" value="FBD"/>
    <property type="match status" value="1"/>
</dbReference>
<dbReference type="InterPro" id="IPR001810">
    <property type="entry name" value="F-box_dom"/>
</dbReference>
<accession>A0A6D2I2T0</accession>
<dbReference type="InterPro" id="IPR036047">
    <property type="entry name" value="F-box-like_dom_sf"/>
</dbReference>
<evidence type="ECO:0000259" key="1">
    <source>
        <dbReference type="SMART" id="SM00579"/>
    </source>
</evidence>
<sequence length="365" mass="41827">MDRISELSDELLIEILSRFPTKDAISTCKLSKRWKCLWIAPVIQSFRLNISVPRAITEDVKTWLAIATSRSLRELDVSYCCYPIKPGKTRYDPPGKHGILPLSLYACRSLVVLKLSGHILMNVPRRMVCLPSLKTLQLREVSGLHGKSLGRLLSICPVIENLLVDFSDRLEIDTPSLKYLRLEDGNDENESCLIENMPELEEAYVDVRYPDIQSLVGSIQSVKHLTICSKALYGDGFVFRHLEELKLCDCSECSSMLLSRLLTDSPNLRVLNIFQMRRHDDKDMVLWNRPSHVPACFESSLETFIWSGYLGRQQERKIAVYILKRDFLLKTARISYVVNSILKLKMLKDFAESSRASSKCKLFFD</sequence>
<organism evidence="2 3">
    <name type="scientific">Microthlaspi erraticum</name>
    <dbReference type="NCBI Taxonomy" id="1685480"/>
    <lineage>
        <taxon>Eukaryota</taxon>
        <taxon>Viridiplantae</taxon>
        <taxon>Streptophyta</taxon>
        <taxon>Embryophyta</taxon>
        <taxon>Tracheophyta</taxon>
        <taxon>Spermatophyta</taxon>
        <taxon>Magnoliopsida</taxon>
        <taxon>eudicotyledons</taxon>
        <taxon>Gunneridae</taxon>
        <taxon>Pentapetalae</taxon>
        <taxon>rosids</taxon>
        <taxon>malvids</taxon>
        <taxon>Brassicales</taxon>
        <taxon>Brassicaceae</taxon>
        <taxon>Coluteocarpeae</taxon>
        <taxon>Microthlaspi</taxon>
    </lineage>
</organism>
<dbReference type="SUPFAM" id="SSF52047">
    <property type="entry name" value="RNI-like"/>
    <property type="match status" value="1"/>
</dbReference>
<dbReference type="Gene3D" id="1.20.1280.50">
    <property type="match status" value="1"/>
</dbReference>
<proteinExistence type="predicted"/>
<dbReference type="Gene3D" id="3.80.10.10">
    <property type="entry name" value="Ribonuclease Inhibitor"/>
    <property type="match status" value="1"/>
</dbReference>